<dbReference type="AlphaFoldDB" id="A0A9W7LC70"/>
<evidence type="ECO:0000313" key="2">
    <source>
        <dbReference type="EMBL" id="GMI44306.1"/>
    </source>
</evidence>
<feature type="signal peptide" evidence="1">
    <location>
        <begin position="1"/>
        <end position="27"/>
    </location>
</feature>
<comment type="caution">
    <text evidence="2">The sequence shown here is derived from an EMBL/GenBank/DDBJ whole genome shotgun (WGS) entry which is preliminary data.</text>
</comment>
<evidence type="ECO:0000256" key="1">
    <source>
        <dbReference type="SAM" id="SignalP"/>
    </source>
</evidence>
<sequence length="523" mass="55446">MGKLAGIVHGFLVSTLVVGSGSGGSNGGDVEGGEARVRKVSQNKAGEVAALARVMEFAWRNTGLEVRVGMERCRRQVRDIGVKVMGQKGIGKEGEVMNADVARMIKTLANPGDDNEVKGVIRDWIREGEGGIKDKADFLVSSSEEEKGWWEEEGSVGLMREVLRGWMESGEGEGGTDVALELVGAGVNGRELGDAIMEGGGGMGAVTLLGEALGKCVKWGGREREDVWRLAEGVTRRLGEGGEAPKVGKDFEDAMFGCVREWMVRKKVEGRKKKVSDIECMEEKVFRSFWRAVKMSERFGEINEGDVLGLVGGWKRGGVFEDVLGRFESFPPSAVASFFLGTLGPLKDTPGHSVSSSVQGSVLKVAQGMNHVRGTKGKLPKSISTLGGAVERWVEGDVTVGMWAAMRLEEVAGPGLADEGALVGALRKAARWIGGGGGKEAAPKGGGEWEAVIGGLMGRDNLWQALIEEGVEDEFGEGVVKAIIAKGERTRGEELMGLGVGGRAKRELEAWLEGGGGSEVGMA</sequence>
<accession>A0A9W7LC70</accession>
<proteinExistence type="predicted"/>
<reference evidence="3" key="1">
    <citation type="journal article" date="2023" name="Commun. Biol.">
        <title>Genome analysis of Parmales, the sister group of diatoms, reveals the evolutionary specialization of diatoms from phago-mixotrophs to photoautotrophs.</title>
        <authorList>
            <person name="Ban H."/>
            <person name="Sato S."/>
            <person name="Yoshikawa S."/>
            <person name="Yamada K."/>
            <person name="Nakamura Y."/>
            <person name="Ichinomiya M."/>
            <person name="Sato N."/>
            <person name="Blanc-Mathieu R."/>
            <person name="Endo H."/>
            <person name="Kuwata A."/>
            <person name="Ogata H."/>
        </authorList>
    </citation>
    <scope>NUCLEOTIDE SEQUENCE [LARGE SCALE GENOMIC DNA]</scope>
</reference>
<name>A0A9W7LC70_9STRA</name>
<dbReference type="Proteomes" id="UP001165065">
    <property type="component" value="Unassembled WGS sequence"/>
</dbReference>
<evidence type="ECO:0000313" key="3">
    <source>
        <dbReference type="Proteomes" id="UP001165065"/>
    </source>
</evidence>
<dbReference type="OrthoDB" id="10467179at2759"/>
<keyword evidence="3" id="KW-1185">Reference proteome</keyword>
<gene>
    <name evidence="2" type="ORF">TrCOL_g9891</name>
</gene>
<protein>
    <submittedName>
        <fullName evidence="2">Uncharacterized protein</fullName>
    </submittedName>
</protein>
<organism evidence="2 3">
    <name type="scientific">Triparma columacea</name>
    <dbReference type="NCBI Taxonomy" id="722753"/>
    <lineage>
        <taxon>Eukaryota</taxon>
        <taxon>Sar</taxon>
        <taxon>Stramenopiles</taxon>
        <taxon>Ochrophyta</taxon>
        <taxon>Bolidophyceae</taxon>
        <taxon>Parmales</taxon>
        <taxon>Triparmaceae</taxon>
        <taxon>Triparma</taxon>
    </lineage>
</organism>
<feature type="chain" id="PRO_5040977205" evidence="1">
    <location>
        <begin position="28"/>
        <end position="523"/>
    </location>
</feature>
<dbReference type="EMBL" id="BRYA01001476">
    <property type="protein sequence ID" value="GMI44306.1"/>
    <property type="molecule type" value="Genomic_DNA"/>
</dbReference>
<keyword evidence="1" id="KW-0732">Signal</keyword>